<dbReference type="Proteomes" id="UP001150830">
    <property type="component" value="Unassembled WGS sequence"/>
</dbReference>
<proteinExistence type="predicted"/>
<accession>A0A9X3EAL1</accession>
<name>A0A9X3EAL1_9GAMM</name>
<dbReference type="EMBL" id="JAPNOA010000003">
    <property type="protein sequence ID" value="MCY0963596.1"/>
    <property type="molecule type" value="Genomic_DNA"/>
</dbReference>
<keyword evidence="3" id="KW-1185">Reference proteome</keyword>
<reference evidence="2" key="1">
    <citation type="submission" date="2022-11" db="EMBL/GenBank/DDBJ databases">
        <title>Parathalassolutuus dongxingensis gen. nov., sp. nov., a novel member of family Oceanospirillaceae isolated from a coastal shrimp pond in Guangxi, China.</title>
        <authorList>
            <person name="Chen H."/>
        </authorList>
    </citation>
    <scope>NUCLEOTIDE SEQUENCE</scope>
    <source>
        <strain evidence="2">G-43</strain>
    </source>
</reference>
<dbReference type="InterPro" id="IPR019617">
    <property type="entry name" value="DUF2489"/>
</dbReference>
<gene>
    <name evidence="2" type="ORF">OUO13_00090</name>
</gene>
<dbReference type="RefSeq" id="WP_283171816.1">
    <property type="nucleotide sequence ID" value="NZ_JAPNOA010000003.1"/>
</dbReference>
<feature type="domain" description="DUF2489" evidence="1">
    <location>
        <begin position="16"/>
        <end position="149"/>
    </location>
</feature>
<protein>
    <submittedName>
        <fullName evidence="2">DUF2489 domain-containing protein</fullName>
    </submittedName>
</protein>
<evidence type="ECO:0000313" key="2">
    <source>
        <dbReference type="EMBL" id="MCY0963596.1"/>
    </source>
</evidence>
<dbReference type="AlphaFoldDB" id="A0A9X3EAL1"/>
<comment type="caution">
    <text evidence="2">The sequence shown here is derived from an EMBL/GenBank/DDBJ whole genome shotgun (WGS) entry which is preliminary data.</text>
</comment>
<dbReference type="Pfam" id="PF10675">
    <property type="entry name" value="DUF2489"/>
    <property type="match status" value="1"/>
</dbReference>
<sequence length="161" mass="18878">MSPLLIVLLVIAVLIVAALGAYALHLTRKVKEQETRQRAEEAEAEQQLRQHQLGLIQDVHFVCKAVITDQCEITEGVLRLEYLIRGLDPDVWNAAELNTLRHFYSLAREMPILDAYKNLSRQEQFRLDKHRWDLEETHKDNILRELQWLVEYRFPAVSLVH</sequence>
<evidence type="ECO:0000313" key="3">
    <source>
        <dbReference type="Proteomes" id="UP001150830"/>
    </source>
</evidence>
<organism evidence="2 3">
    <name type="scientific">Parathalassolituus penaei</name>
    <dbReference type="NCBI Taxonomy" id="2997323"/>
    <lineage>
        <taxon>Bacteria</taxon>
        <taxon>Pseudomonadati</taxon>
        <taxon>Pseudomonadota</taxon>
        <taxon>Gammaproteobacteria</taxon>
        <taxon>Oceanospirillales</taxon>
        <taxon>Oceanospirillaceae</taxon>
        <taxon>Parathalassolituus</taxon>
    </lineage>
</organism>
<evidence type="ECO:0000259" key="1">
    <source>
        <dbReference type="Pfam" id="PF10675"/>
    </source>
</evidence>